<evidence type="ECO:0000313" key="1">
    <source>
        <dbReference type="EMBL" id="MFC6096058.1"/>
    </source>
</evidence>
<evidence type="ECO:0000313" key="2">
    <source>
        <dbReference type="Proteomes" id="UP001596287"/>
    </source>
</evidence>
<keyword evidence="2" id="KW-1185">Reference proteome</keyword>
<dbReference type="Proteomes" id="UP001596287">
    <property type="component" value="Unassembled WGS sequence"/>
</dbReference>
<protein>
    <submittedName>
        <fullName evidence="1">Uncharacterized protein</fullName>
    </submittedName>
</protein>
<comment type="caution">
    <text evidence="1">The sequence shown here is derived from an EMBL/GenBank/DDBJ whole genome shotgun (WGS) entry which is preliminary data.</text>
</comment>
<accession>A0ABW1PKA1</accession>
<proteinExistence type="predicted"/>
<dbReference type="EMBL" id="JBHSQB010000004">
    <property type="protein sequence ID" value="MFC6096058.1"/>
    <property type="molecule type" value="Genomic_DNA"/>
</dbReference>
<name>A0ABW1PKA1_9FLAO</name>
<organism evidence="1 2">
    <name type="scientific">Flavobacterium qiangtangense</name>
    <dbReference type="NCBI Taxonomy" id="1442595"/>
    <lineage>
        <taxon>Bacteria</taxon>
        <taxon>Pseudomonadati</taxon>
        <taxon>Bacteroidota</taxon>
        <taxon>Flavobacteriia</taxon>
        <taxon>Flavobacteriales</taxon>
        <taxon>Flavobacteriaceae</taxon>
        <taxon>Flavobacterium</taxon>
    </lineage>
</organism>
<reference evidence="2" key="1">
    <citation type="journal article" date="2019" name="Int. J. Syst. Evol. Microbiol.">
        <title>The Global Catalogue of Microorganisms (GCM) 10K type strain sequencing project: providing services to taxonomists for standard genome sequencing and annotation.</title>
        <authorList>
            <consortium name="The Broad Institute Genomics Platform"/>
            <consortium name="The Broad Institute Genome Sequencing Center for Infectious Disease"/>
            <person name="Wu L."/>
            <person name="Ma J."/>
        </authorList>
    </citation>
    <scope>NUCLEOTIDE SEQUENCE [LARGE SCALE GENOMIC DNA]</scope>
    <source>
        <strain evidence="2">CCUG 49679</strain>
    </source>
</reference>
<dbReference type="RefSeq" id="WP_379790873.1">
    <property type="nucleotide sequence ID" value="NZ_JBHSQB010000004.1"/>
</dbReference>
<sequence>MSKNQQESSFGNSPNIVLPIITCSKNVFNGIKSCTLETLRTQVVIGLCINCDRNNYCIWQEDKKVSCEHYQ</sequence>
<gene>
    <name evidence="1" type="ORF">ACFPVY_05320</name>
</gene>